<accession>A0A6M5Y6X0</accession>
<dbReference type="Proteomes" id="UP000502756">
    <property type="component" value="Chromosome"/>
</dbReference>
<dbReference type="SUPFAM" id="SSF51556">
    <property type="entry name" value="Metallo-dependent hydrolases"/>
    <property type="match status" value="1"/>
</dbReference>
<dbReference type="GO" id="GO:0070573">
    <property type="term" value="F:metallodipeptidase activity"/>
    <property type="evidence" value="ECO:0007669"/>
    <property type="project" value="InterPro"/>
</dbReference>
<dbReference type="PROSITE" id="PS51365">
    <property type="entry name" value="RENAL_DIPEPTIDASE_2"/>
    <property type="match status" value="1"/>
</dbReference>
<dbReference type="EMBL" id="CP053435">
    <property type="protein sequence ID" value="QJW90137.1"/>
    <property type="molecule type" value="Genomic_DNA"/>
</dbReference>
<dbReference type="PANTHER" id="PTHR10443:SF12">
    <property type="entry name" value="DIPEPTIDASE"/>
    <property type="match status" value="1"/>
</dbReference>
<reference evidence="1 2" key="1">
    <citation type="submission" date="2020-05" db="EMBL/GenBank/DDBJ databases">
        <title>Genome sequencing of Spirosoma sp. TS118.</title>
        <authorList>
            <person name="Lee J.-H."/>
            <person name="Jeong S."/>
            <person name="Zhao L."/>
            <person name="Jung J.-H."/>
            <person name="Kim M.-K."/>
            <person name="Lim S."/>
        </authorList>
    </citation>
    <scope>NUCLEOTIDE SEQUENCE [LARGE SCALE GENOMIC DNA]</scope>
    <source>
        <strain evidence="1 2">TS118</strain>
    </source>
</reference>
<evidence type="ECO:0000313" key="1">
    <source>
        <dbReference type="EMBL" id="QJW90137.1"/>
    </source>
</evidence>
<dbReference type="Gene3D" id="3.20.20.140">
    <property type="entry name" value="Metal-dependent hydrolases"/>
    <property type="match status" value="1"/>
</dbReference>
<dbReference type="PANTHER" id="PTHR10443">
    <property type="entry name" value="MICROSOMAL DIPEPTIDASE"/>
    <property type="match status" value="1"/>
</dbReference>
<dbReference type="InterPro" id="IPR032466">
    <property type="entry name" value="Metal_Hydrolase"/>
</dbReference>
<dbReference type="GO" id="GO:0006508">
    <property type="term" value="P:proteolysis"/>
    <property type="evidence" value="ECO:0007669"/>
    <property type="project" value="InterPro"/>
</dbReference>
<evidence type="ECO:0000313" key="2">
    <source>
        <dbReference type="Proteomes" id="UP000502756"/>
    </source>
</evidence>
<keyword evidence="2" id="KW-1185">Reference proteome</keyword>
<gene>
    <name evidence="1" type="ORF">HNV11_12490</name>
</gene>
<name>A0A6M5Y6X0_9BACT</name>
<organism evidence="1 2">
    <name type="scientific">Spirosoma taeanense</name>
    <dbReference type="NCBI Taxonomy" id="2735870"/>
    <lineage>
        <taxon>Bacteria</taxon>
        <taxon>Pseudomonadati</taxon>
        <taxon>Bacteroidota</taxon>
        <taxon>Cytophagia</taxon>
        <taxon>Cytophagales</taxon>
        <taxon>Cytophagaceae</taxon>
        <taxon>Spirosoma</taxon>
    </lineage>
</organism>
<dbReference type="AlphaFoldDB" id="A0A6M5Y6X0"/>
<protein>
    <submittedName>
        <fullName evidence="1">Peptidase M19</fullName>
    </submittedName>
</protein>
<dbReference type="RefSeq" id="WP_171739982.1">
    <property type="nucleotide sequence ID" value="NZ_CP053435.1"/>
</dbReference>
<dbReference type="KEGG" id="stae:HNV11_12490"/>
<dbReference type="InterPro" id="IPR008257">
    <property type="entry name" value="Pept_M19"/>
</dbReference>
<sequence>MFIIDTHLDLALNAIEWNRDYRLPVSAIRASEQGMTDKIDRGNNVVSLPELRKGNIGLVVATQIARVNTANGNLPGAGWNSPPQAWAMTQAQLAWYQAMETAGPDGRPEMVQINSRAGLDAHVARWLDDSEPADAKPVGYMLSLEGADSLIDLSYVERTYGYGLRAIGPAHYSTGRYAPGTGLSGRLTPLGRELLREMGRLNMILDVTHLTDEGFDEALSLYKGPIWASHHNCRALVPHQRQLTDEQIKVLLERGSVIGGCFDAWMLKPGFTQRISNPADFDIRLETIVDHYDHICQLAGNSLHCAIGSDLDGTYGREQSPTDLDTIADLQSLKSRLTDRGYSPTDIANIFHGNALRFLRSALP</sequence>
<dbReference type="Pfam" id="PF01244">
    <property type="entry name" value="Peptidase_M19"/>
    <property type="match status" value="1"/>
</dbReference>
<proteinExistence type="predicted"/>